<proteinExistence type="predicted"/>
<evidence type="ECO:0008006" key="3">
    <source>
        <dbReference type="Google" id="ProtNLM"/>
    </source>
</evidence>
<gene>
    <name evidence="1" type="ORF">FocTR4_00016866</name>
</gene>
<dbReference type="PANTHER" id="PTHR45786">
    <property type="entry name" value="DNA BINDING PROTEIN-LIKE"/>
    <property type="match status" value="1"/>
</dbReference>
<feature type="non-terminal residue" evidence="1">
    <location>
        <position position="401"/>
    </location>
</feature>
<reference evidence="1 2" key="1">
    <citation type="submission" date="2019-07" db="EMBL/GenBank/DDBJ databases">
        <title>The First High-Quality Draft Genome Sequence of the Causal Agent of the Current Panama Disease Epidemic.</title>
        <authorList>
            <person name="Warmington R.J."/>
            <person name="Kay W."/>
            <person name="Jeffries A."/>
            <person name="Bebber D."/>
            <person name="Moore K."/>
            <person name="Studholme D.J."/>
        </authorList>
    </citation>
    <scope>NUCLEOTIDE SEQUENCE [LARGE SCALE GENOMIC DNA]</scope>
    <source>
        <strain evidence="1 2">TR4</strain>
    </source>
</reference>
<sequence length="401" mass="45678">YPPDFQRWLDTTALPLSAFSRRLNYLFAFSALGVTEGFVHFGVPSDVVVAGRVYHRLLNLSSGDHSMRWFLYDEAARTDKALVTKVPLTAVHQVRRLLQSVNPYLSSIRHALQQVPSEATPLAVELRDSPASGEIAAIINTQNLNTVDCRKVVFFRHGGRAQFVHVLSRHYEPLQYPLFFPHGTPGWGVPGLGDASLREGDATATETGARMRMPETCGLSQLQWCRSMLLAEPRFLIFGRLTCEYLVDMYSRIEEMNLDYLRRARSLQSSGFDPATDSLADGRCRFGFPHPLSRRTTFDPQGRIHFRRREEEDAWVVPYMPSLILYMDCHINVDVCLSVNIFMYLFKYLFKGPDRANFRVSDDSPASDTPDEYKDYIAARYLSSSEAAYRIFSFSIVTKEP</sequence>
<dbReference type="AlphaFoldDB" id="A0A5C6SIK2"/>
<evidence type="ECO:0000313" key="1">
    <source>
        <dbReference type="EMBL" id="TXB98123.1"/>
    </source>
</evidence>
<dbReference type="EMBL" id="VMNF01000013">
    <property type="protein sequence ID" value="TXB98123.1"/>
    <property type="molecule type" value="Genomic_DNA"/>
</dbReference>
<accession>A0A5C6SIK2</accession>
<name>A0A5C6SIK2_FUSOC</name>
<comment type="caution">
    <text evidence="1">The sequence shown here is derived from an EMBL/GenBank/DDBJ whole genome shotgun (WGS) entry which is preliminary data.</text>
</comment>
<organism evidence="1 2">
    <name type="scientific">Fusarium oxysporum f. sp. cubense</name>
    <dbReference type="NCBI Taxonomy" id="61366"/>
    <lineage>
        <taxon>Eukaryota</taxon>
        <taxon>Fungi</taxon>
        <taxon>Dikarya</taxon>
        <taxon>Ascomycota</taxon>
        <taxon>Pezizomycotina</taxon>
        <taxon>Sordariomycetes</taxon>
        <taxon>Hypocreomycetidae</taxon>
        <taxon>Hypocreales</taxon>
        <taxon>Nectriaceae</taxon>
        <taxon>Fusarium</taxon>
        <taxon>Fusarium oxysporum species complex</taxon>
    </lineage>
</organism>
<feature type="non-terminal residue" evidence="1">
    <location>
        <position position="1"/>
    </location>
</feature>
<evidence type="ECO:0000313" key="2">
    <source>
        <dbReference type="Proteomes" id="UP000321331"/>
    </source>
</evidence>
<protein>
    <recommendedName>
        <fullName evidence="3">Helitron helicase-like domain-containing protein</fullName>
    </recommendedName>
</protein>
<dbReference type="Proteomes" id="UP000321331">
    <property type="component" value="Unassembled WGS sequence"/>
</dbReference>
<dbReference type="PANTHER" id="PTHR45786:SF74">
    <property type="entry name" value="ATP-DEPENDENT DNA HELICASE"/>
    <property type="match status" value="1"/>
</dbReference>